<reference evidence="3 4" key="1">
    <citation type="submission" date="2015-11" db="EMBL/GenBank/DDBJ databases">
        <title>Sequence of Pedobacter ginsenosidimutans.</title>
        <authorList>
            <person name="Carson E."/>
            <person name="Keyser V."/>
            <person name="Newman J."/>
            <person name="Miller J."/>
        </authorList>
    </citation>
    <scope>NUCLEOTIDE SEQUENCE [LARGE SCALE GENOMIC DNA]</scope>
    <source>
        <strain evidence="3 4">KACC 14530</strain>
    </source>
</reference>
<dbReference type="AlphaFoldDB" id="A0A0T5VJQ1"/>
<sequence length="357" mass="40174">MNLSFPILTAYTYLNTANSGILSTNLAEWRTKHDQDFIAGGSIFRMENLPIITDVRNNIAKLFSSKSENTYLVQNFSVGFNTLLSGLDKNHRFLLLEEEYPSVSYPVISMGFEYNSIAIDEKLEENIISAIEKFKPTVLAFSMVQYISGLRMDDEFIQKLKATYPDLLLIGDGTQFLGTTNFNFEKSGLDALIGSGYKWLLAGYGNGYAFLSDQMKDAIYNKNKLAELPTAPFLKGKDHLSMCFEPGHLDTLNFGTLNESLNKLGSIGFDWIEKTTQAISNKARLALNSRGLIPDWTLERKYQSTIMSMPLDQKTVDKLASAKILCSPRGSGTRISFHYYNTEEDLNQLLQVLDNRS</sequence>
<evidence type="ECO:0000313" key="3">
    <source>
        <dbReference type="EMBL" id="KRT13855.1"/>
    </source>
</evidence>
<dbReference type="Gene3D" id="3.90.1150.10">
    <property type="entry name" value="Aspartate Aminotransferase, domain 1"/>
    <property type="match status" value="1"/>
</dbReference>
<dbReference type="EMBL" id="LMZQ01000029">
    <property type="protein sequence ID" value="KRT13855.1"/>
    <property type="molecule type" value="Genomic_DNA"/>
</dbReference>
<dbReference type="InterPro" id="IPR015421">
    <property type="entry name" value="PyrdxlP-dep_Trfase_major"/>
</dbReference>
<dbReference type="InterPro" id="IPR015422">
    <property type="entry name" value="PyrdxlP-dep_Trfase_small"/>
</dbReference>
<dbReference type="InterPro" id="IPR000192">
    <property type="entry name" value="Aminotrans_V_dom"/>
</dbReference>
<comment type="caution">
    <text evidence="3">The sequence shown here is derived from an EMBL/GenBank/DDBJ whole genome shotgun (WGS) entry which is preliminary data.</text>
</comment>
<dbReference type="InterPro" id="IPR015424">
    <property type="entry name" value="PyrdxlP-dep_Trfase"/>
</dbReference>
<dbReference type="Pfam" id="PF00266">
    <property type="entry name" value="Aminotran_5"/>
    <property type="match status" value="1"/>
</dbReference>
<keyword evidence="1" id="KW-0663">Pyridoxal phosphate</keyword>
<proteinExistence type="predicted"/>
<keyword evidence="4" id="KW-1185">Reference proteome</keyword>
<gene>
    <name evidence="3" type="ORF">ASU31_22225</name>
</gene>
<dbReference type="Gene3D" id="3.40.640.10">
    <property type="entry name" value="Type I PLP-dependent aspartate aminotransferase-like (Major domain)"/>
    <property type="match status" value="1"/>
</dbReference>
<evidence type="ECO:0000259" key="2">
    <source>
        <dbReference type="Pfam" id="PF00266"/>
    </source>
</evidence>
<dbReference type="OrthoDB" id="513408at2"/>
<evidence type="ECO:0000313" key="4">
    <source>
        <dbReference type="Proteomes" id="UP000051950"/>
    </source>
</evidence>
<organism evidence="3 4">
    <name type="scientific">Pedobacter ginsenosidimutans</name>
    <dbReference type="NCBI Taxonomy" id="687842"/>
    <lineage>
        <taxon>Bacteria</taxon>
        <taxon>Pseudomonadati</taxon>
        <taxon>Bacteroidota</taxon>
        <taxon>Sphingobacteriia</taxon>
        <taxon>Sphingobacteriales</taxon>
        <taxon>Sphingobacteriaceae</taxon>
        <taxon>Pedobacter</taxon>
    </lineage>
</organism>
<dbReference type="STRING" id="687842.ASU31_22225"/>
<name>A0A0T5VJQ1_9SPHI</name>
<protein>
    <recommendedName>
        <fullName evidence="2">Aminotransferase class V domain-containing protein</fullName>
    </recommendedName>
</protein>
<dbReference type="RefSeq" id="WP_057934453.1">
    <property type="nucleotide sequence ID" value="NZ_LMZQ01000029.1"/>
</dbReference>
<dbReference type="SUPFAM" id="SSF53383">
    <property type="entry name" value="PLP-dependent transferases"/>
    <property type="match status" value="1"/>
</dbReference>
<feature type="domain" description="Aminotransferase class V" evidence="2">
    <location>
        <begin position="50"/>
        <end position="349"/>
    </location>
</feature>
<dbReference type="Proteomes" id="UP000051950">
    <property type="component" value="Unassembled WGS sequence"/>
</dbReference>
<evidence type="ECO:0000256" key="1">
    <source>
        <dbReference type="ARBA" id="ARBA00022898"/>
    </source>
</evidence>
<accession>A0A0T5VJQ1</accession>